<evidence type="ECO:0000313" key="8">
    <source>
        <dbReference type="EMBL" id="AAO92291.1"/>
    </source>
</evidence>
<dbReference type="GO" id="GO:0005576">
    <property type="term" value="C:extracellular region"/>
    <property type="evidence" value="ECO:0007669"/>
    <property type="project" value="UniProtKB-SubCell"/>
</dbReference>
<keyword evidence="7" id="KW-0732">Signal</keyword>
<evidence type="ECO:0000256" key="4">
    <source>
        <dbReference type="ARBA" id="ARBA00022685"/>
    </source>
</evidence>
<feature type="signal peptide" evidence="7">
    <location>
        <begin position="1"/>
        <end position="45"/>
    </location>
</feature>
<sequence length="149" mass="16121">MKSRFSPGASSFPSSSPSLPVLHRAPLLLLCAMAAVLQLIPCSSSSSLANAAVLFAESGHPADQQQQFGQSDCAQLAAGDEERMLLCQLYESSALLAQLGILVNEGIGRLAVSQGMGKFVVAEAGREKRKHEYLRFGKRKHEYLRFGRK</sequence>
<name>Q86G60_HETGL</name>
<gene>
    <name evidence="8" type="primary">flp-5</name>
</gene>
<dbReference type="AlphaFoldDB" id="Q86G60"/>
<keyword evidence="4" id="KW-0165">Cleavage on pair of basic residues</keyword>
<proteinExistence type="evidence at transcript level"/>
<feature type="chain" id="PRO_5004300704" evidence="7">
    <location>
        <begin position="46"/>
        <end position="149"/>
    </location>
</feature>
<protein>
    <submittedName>
        <fullName evidence="8">FMRFamide-related peptide</fullName>
    </submittedName>
</protein>
<evidence type="ECO:0000256" key="2">
    <source>
        <dbReference type="ARBA" id="ARBA00006356"/>
    </source>
</evidence>
<evidence type="ECO:0000256" key="5">
    <source>
        <dbReference type="ARBA" id="ARBA00022815"/>
    </source>
</evidence>
<organism evidence="8">
    <name type="scientific">Heterodera glycines</name>
    <name type="common">Soybean cyst nematode worm</name>
    <dbReference type="NCBI Taxonomy" id="51029"/>
    <lineage>
        <taxon>Eukaryota</taxon>
        <taxon>Metazoa</taxon>
        <taxon>Ecdysozoa</taxon>
        <taxon>Nematoda</taxon>
        <taxon>Chromadorea</taxon>
        <taxon>Rhabditida</taxon>
        <taxon>Tylenchina</taxon>
        <taxon>Tylenchomorpha</taxon>
        <taxon>Tylenchoidea</taxon>
        <taxon>Heteroderidae</taxon>
        <taxon>Heteroderinae</taxon>
        <taxon>Heterodera</taxon>
    </lineage>
</organism>
<keyword evidence="5" id="KW-0027">Amidation</keyword>
<evidence type="ECO:0000256" key="6">
    <source>
        <dbReference type="ARBA" id="ARBA00023320"/>
    </source>
</evidence>
<dbReference type="Pfam" id="PF01581">
    <property type="entry name" value="FARP"/>
    <property type="match status" value="2"/>
</dbReference>
<evidence type="ECO:0000256" key="7">
    <source>
        <dbReference type="SAM" id="SignalP"/>
    </source>
</evidence>
<keyword evidence="3" id="KW-0964">Secreted</keyword>
<accession>Q86G60</accession>
<reference evidence="8" key="1">
    <citation type="submission" date="2003-02" db="EMBL/GenBank/DDBJ databases">
        <title>FMRFamide-related peptides (FaRPs) from the soybean cyst nematode, Heterodera glycines.</title>
        <authorList>
            <person name="Kimber M.J."/>
            <person name="Maule A.G."/>
            <person name="Baum T.J."/>
            <person name="Day T.A."/>
        </authorList>
    </citation>
    <scope>NUCLEOTIDE SEQUENCE</scope>
</reference>
<dbReference type="GO" id="GO:0007218">
    <property type="term" value="P:neuropeptide signaling pathway"/>
    <property type="evidence" value="ECO:0007669"/>
    <property type="project" value="UniProtKB-KW"/>
</dbReference>
<dbReference type="EMBL" id="AY242524">
    <property type="protein sequence ID" value="AAO92291.1"/>
    <property type="molecule type" value="mRNA"/>
</dbReference>
<comment type="similarity">
    <text evidence="2">Belongs to the FARP (FMRFamide related peptide) family.</text>
</comment>
<dbReference type="InterPro" id="IPR002544">
    <property type="entry name" value="FMRFamid-related_peptide-like"/>
</dbReference>
<evidence type="ECO:0000256" key="1">
    <source>
        <dbReference type="ARBA" id="ARBA00004613"/>
    </source>
</evidence>
<evidence type="ECO:0000256" key="3">
    <source>
        <dbReference type="ARBA" id="ARBA00022525"/>
    </source>
</evidence>
<keyword evidence="6" id="KW-0527">Neuropeptide</keyword>
<comment type="subcellular location">
    <subcellularLocation>
        <location evidence="1">Secreted</location>
    </subcellularLocation>
</comment>